<reference evidence="1 2" key="1">
    <citation type="journal article" date="2021" name="Commun. Biol.">
        <title>The genome of Shorea leprosula (Dipterocarpaceae) highlights the ecological relevance of drought in aseasonal tropical rainforests.</title>
        <authorList>
            <person name="Ng K.K.S."/>
            <person name="Kobayashi M.J."/>
            <person name="Fawcett J.A."/>
            <person name="Hatakeyama M."/>
            <person name="Paape T."/>
            <person name="Ng C.H."/>
            <person name="Ang C.C."/>
            <person name="Tnah L.H."/>
            <person name="Lee C.T."/>
            <person name="Nishiyama T."/>
            <person name="Sese J."/>
            <person name="O'Brien M.J."/>
            <person name="Copetti D."/>
            <person name="Mohd Noor M.I."/>
            <person name="Ong R.C."/>
            <person name="Putra M."/>
            <person name="Sireger I.Z."/>
            <person name="Indrioko S."/>
            <person name="Kosugi Y."/>
            <person name="Izuno A."/>
            <person name="Isagi Y."/>
            <person name="Lee S.L."/>
            <person name="Shimizu K.K."/>
        </authorList>
    </citation>
    <scope>NUCLEOTIDE SEQUENCE [LARGE SCALE GENOMIC DNA]</scope>
    <source>
        <strain evidence="1">214</strain>
    </source>
</reference>
<sequence>MIWKILPPCNLLPIFCRVEEIEDGDGDGSAVGGVVVISDGGGAKAGNLI</sequence>
<gene>
    <name evidence="1" type="ORF">SLEP1_g9620</name>
</gene>
<dbReference type="Proteomes" id="UP001054252">
    <property type="component" value="Unassembled WGS sequence"/>
</dbReference>
<protein>
    <submittedName>
        <fullName evidence="1">Uncharacterized protein</fullName>
    </submittedName>
</protein>
<proteinExistence type="predicted"/>
<evidence type="ECO:0000313" key="1">
    <source>
        <dbReference type="EMBL" id="GKU96379.1"/>
    </source>
</evidence>
<dbReference type="AlphaFoldDB" id="A0AAV5IDF1"/>
<accession>A0AAV5IDF1</accession>
<organism evidence="1 2">
    <name type="scientific">Rubroshorea leprosula</name>
    <dbReference type="NCBI Taxonomy" id="152421"/>
    <lineage>
        <taxon>Eukaryota</taxon>
        <taxon>Viridiplantae</taxon>
        <taxon>Streptophyta</taxon>
        <taxon>Embryophyta</taxon>
        <taxon>Tracheophyta</taxon>
        <taxon>Spermatophyta</taxon>
        <taxon>Magnoliopsida</taxon>
        <taxon>eudicotyledons</taxon>
        <taxon>Gunneridae</taxon>
        <taxon>Pentapetalae</taxon>
        <taxon>rosids</taxon>
        <taxon>malvids</taxon>
        <taxon>Malvales</taxon>
        <taxon>Dipterocarpaceae</taxon>
        <taxon>Rubroshorea</taxon>
    </lineage>
</organism>
<keyword evidence="2" id="KW-1185">Reference proteome</keyword>
<evidence type="ECO:0000313" key="2">
    <source>
        <dbReference type="Proteomes" id="UP001054252"/>
    </source>
</evidence>
<comment type="caution">
    <text evidence="1">The sequence shown here is derived from an EMBL/GenBank/DDBJ whole genome shotgun (WGS) entry which is preliminary data.</text>
</comment>
<dbReference type="EMBL" id="BPVZ01000010">
    <property type="protein sequence ID" value="GKU96379.1"/>
    <property type="molecule type" value="Genomic_DNA"/>
</dbReference>
<name>A0AAV5IDF1_9ROSI</name>